<dbReference type="RefSeq" id="WP_112665583.1">
    <property type="nucleotide sequence ID" value="NZ_QKVO01000009.1"/>
</dbReference>
<gene>
    <name evidence="3" type="ORF">DNK47_02320</name>
</gene>
<protein>
    <submittedName>
        <fullName evidence="3">Uncharacterized protein</fullName>
    </submittedName>
</protein>
<feature type="region of interest" description="Disordered" evidence="1">
    <location>
        <begin position="38"/>
        <end position="67"/>
    </location>
</feature>
<reference evidence="4" key="1">
    <citation type="submission" date="2018-06" db="EMBL/GenBank/DDBJ databases">
        <authorList>
            <person name="Martinez Ocampo F."/>
            <person name="Quiroz Castaneda R.E."/>
            <person name="Rojas Lopez X."/>
        </authorList>
    </citation>
    <scope>NUCLEOTIDE SEQUENCE [LARGE SCALE GENOMIC DNA]</scope>
    <source>
        <strain evidence="4">INIFAP02</strain>
    </source>
</reference>
<organism evidence="3 4">
    <name type="scientific">Mycoplasma wenyonii</name>
    <dbReference type="NCBI Taxonomy" id="65123"/>
    <lineage>
        <taxon>Bacteria</taxon>
        <taxon>Bacillati</taxon>
        <taxon>Mycoplasmatota</taxon>
        <taxon>Mollicutes</taxon>
        <taxon>Mycoplasmataceae</taxon>
        <taxon>Mycoplasma</taxon>
    </lineage>
</organism>
<evidence type="ECO:0000313" key="4">
    <source>
        <dbReference type="Proteomes" id="UP000249762"/>
    </source>
</evidence>
<keyword evidence="2" id="KW-0732">Signal</keyword>
<name>A0A328PPB3_9MOLU</name>
<evidence type="ECO:0000313" key="3">
    <source>
        <dbReference type="EMBL" id="RAO94956.1"/>
    </source>
</evidence>
<dbReference type="OrthoDB" id="402795at2"/>
<evidence type="ECO:0000256" key="2">
    <source>
        <dbReference type="SAM" id="SignalP"/>
    </source>
</evidence>
<feature type="signal peptide" evidence="2">
    <location>
        <begin position="1"/>
        <end position="20"/>
    </location>
</feature>
<accession>A0A328PPB3</accession>
<feature type="chain" id="PRO_5016304580" evidence="2">
    <location>
        <begin position="21"/>
        <end position="205"/>
    </location>
</feature>
<feature type="compositionally biased region" description="Low complexity" evidence="1">
    <location>
        <begin position="42"/>
        <end position="67"/>
    </location>
</feature>
<evidence type="ECO:0000256" key="1">
    <source>
        <dbReference type="SAM" id="MobiDB-lite"/>
    </source>
</evidence>
<sequence length="205" mass="22883">MPFITKALHLIVVGSGATFAAQGVNKAQKWFKETFSAPPALSSQEPSQASNSSNQESSSVTTVTPSVQQPPQLAQILKKEGYEGCELLKGQRIRKQVVYVCWKKDGSTTPSLYHYDRSKYQTNKEQSANQITGITYQNSNLALLKFKDGKTENLSSPHVWMRKWQSKGEVKPETECKFEKVTESSNSHKLTCADYQVQTGIHFSS</sequence>
<comment type="caution">
    <text evidence="3">The sequence shown here is derived from an EMBL/GenBank/DDBJ whole genome shotgun (WGS) entry which is preliminary data.</text>
</comment>
<dbReference type="Proteomes" id="UP000249762">
    <property type="component" value="Unassembled WGS sequence"/>
</dbReference>
<dbReference type="AlphaFoldDB" id="A0A328PPB3"/>
<dbReference type="EMBL" id="QKVO01000009">
    <property type="protein sequence ID" value="RAO94956.1"/>
    <property type="molecule type" value="Genomic_DNA"/>
</dbReference>
<keyword evidence="4" id="KW-1185">Reference proteome</keyword>
<proteinExistence type="predicted"/>